<dbReference type="Pfam" id="PF00891">
    <property type="entry name" value="Methyltransf_2"/>
    <property type="match status" value="1"/>
</dbReference>
<dbReference type="InterPro" id="IPR012967">
    <property type="entry name" value="COMT_dimerisation"/>
</dbReference>
<dbReference type="InterPro" id="IPR029063">
    <property type="entry name" value="SAM-dependent_MTases_sf"/>
</dbReference>
<dbReference type="CDD" id="cd02440">
    <property type="entry name" value="AdoMet_MTases"/>
    <property type="match status" value="1"/>
</dbReference>
<evidence type="ECO:0000259" key="4">
    <source>
        <dbReference type="Pfam" id="PF00891"/>
    </source>
</evidence>
<dbReference type="Proteomes" id="UP000287171">
    <property type="component" value="Unassembled WGS sequence"/>
</dbReference>
<dbReference type="GO" id="GO:0046983">
    <property type="term" value="F:protein dimerization activity"/>
    <property type="evidence" value="ECO:0007669"/>
    <property type="project" value="InterPro"/>
</dbReference>
<keyword evidence="1 6" id="KW-0489">Methyltransferase</keyword>
<dbReference type="Gene3D" id="3.40.50.150">
    <property type="entry name" value="Vaccinia Virus protein VP39"/>
    <property type="match status" value="1"/>
</dbReference>
<evidence type="ECO:0000256" key="3">
    <source>
        <dbReference type="ARBA" id="ARBA00022691"/>
    </source>
</evidence>
<evidence type="ECO:0000256" key="2">
    <source>
        <dbReference type="ARBA" id="ARBA00022679"/>
    </source>
</evidence>
<sequence length="356" mass="39709">MPLRLSLLDTVLSRFNFLPIPLFDTPLVPGIAQVVVTSCELGLFDVLATKKALSLNALAEHLECHPQALELLLNILVSAGYVRQRKGLYRNSRMAKRWLTSKSSVSVAPYIIHSPDIVDIWKHLPETIRTNKQSMRMPYDEDASDPEMQRALARHYAGLAALAITLGGEVIRKIKLPHGPTTLLDVGGSHAAYSALLCRKYPKLQATILDIQPGIEAGLRTAKQQHLEARMNFVCGDIIKDDFDQQFGASFDAAFYFQIAHLLQPEQNLQLLKKVARSLKPGGQIFYVDQVTEQSSYSRLANQMVQLMALTMAIVGGTCYPFSEVRSWLEECGMENIREHRLLTPGATLISAVKKR</sequence>
<dbReference type="SUPFAM" id="SSF53335">
    <property type="entry name" value="S-adenosyl-L-methionine-dependent methyltransferases"/>
    <property type="match status" value="1"/>
</dbReference>
<dbReference type="EMBL" id="BIFT01000001">
    <property type="protein sequence ID" value="GCE25861.1"/>
    <property type="molecule type" value="Genomic_DNA"/>
</dbReference>
<dbReference type="GO" id="GO:0008171">
    <property type="term" value="F:O-methyltransferase activity"/>
    <property type="evidence" value="ECO:0007669"/>
    <property type="project" value="InterPro"/>
</dbReference>
<evidence type="ECO:0000259" key="5">
    <source>
        <dbReference type="Pfam" id="PF08100"/>
    </source>
</evidence>
<dbReference type="PROSITE" id="PS51683">
    <property type="entry name" value="SAM_OMT_II"/>
    <property type="match status" value="1"/>
</dbReference>
<feature type="domain" description="O-methyltransferase C-terminal" evidence="4">
    <location>
        <begin position="139"/>
        <end position="317"/>
    </location>
</feature>
<evidence type="ECO:0000313" key="6">
    <source>
        <dbReference type="EMBL" id="GCE25861.1"/>
    </source>
</evidence>
<accession>A0A402B3C9</accession>
<evidence type="ECO:0000256" key="1">
    <source>
        <dbReference type="ARBA" id="ARBA00022603"/>
    </source>
</evidence>
<dbReference type="SUPFAM" id="SSF46785">
    <property type="entry name" value="Winged helix' DNA-binding domain"/>
    <property type="match status" value="1"/>
</dbReference>
<dbReference type="Gene3D" id="1.10.10.10">
    <property type="entry name" value="Winged helix-like DNA-binding domain superfamily/Winged helix DNA-binding domain"/>
    <property type="match status" value="1"/>
</dbReference>
<reference evidence="7" key="1">
    <citation type="submission" date="2018-12" db="EMBL/GenBank/DDBJ databases">
        <title>Tengunoibacter tsumagoiensis gen. nov., sp. nov., Dictyobacter kobayashii sp. nov., D. alpinus sp. nov., and D. joshuensis sp. nov. and description of Dictyobacteraceae fam. nov. within the order Ktedonobacterales isolated from Tengu-no-mugimeshi.</title>
        <authorList>
            <person name="Wang C.M."/>
            <person name="Zheng Y."/>
            <person name="Sakai Y."/>
            <person name="Toyoda A."/>
            <person name="Minakuchi Y."/>
            <person name="Abe K."/>
            <person name="Yokota A."/>
            <person name="Yabe S."/>
        </authorList>
    </citation>
    <scope>NUCLEOTIDE SEQUENCE [LARGE SCALE GENOMIC DNA]</scope>
    <source>
        <strain evidence="7">Uno16</strain>
    </source>
</reference>
<dbReference type="RefSeq" id="WP_126626395.1">
    <property type="nucleotide sequence ID" value="NZ_BIFT01000001.1"/>
</dbReference>
<dbReference type="InterPro" id="IPR016461">
    <property type="entry name" value="COMT-like"/>
</dbReference>
<keyword evidence="7" id="KW-1185">Reference proteome</keyword>
<dbReference type="InterPro" id="IPR036390">
    <property type="entry name" value="WH_DNA-bd_sf"/>
</dbReference>
<proteinExistence type="predicted"/>
<dbReference type="InterPro" id="IPR036388">
    <property type="entry name" value="WH-like_DNA-bd_sf"/>
</dbReference>
<evidence type="ECO:0000313" key="7">
    <source>
        <dbReference type="Proteomes" id="UP000287171"/>
    </source>
</evidence>
<dbReference type="AlphaFoldDB" id="A0A402B3C9"/>
<dbReference type="Pfam" id="PF08100">
    <property type="entry name" value="Dimerisation"/>
    <property type="match status" value="1"/>
</dbReference>
<protein>
    <submittedName>
        <fullName evidence="6">O-methyltransferase</fullName>
    </submittedName>
</protein>
<keyword evidence="2 6" id="KW-0808">Transferase</keyword>
<feature type="domain" description="O-methyltransferase dimerisation" evidence="5">
    <location>
        <begin position="33"/>
        <end position="101"/>
    </location>
</feature>
<gene>
    <name evidence="6" type="ORF">KDA_13450</name>
</gene>
<dbReference type="InterPro" id="IPR001077">
    <property type="entry name" value="COMT_C"/>
</dbReference>
<comment type="caution">
    <text evidence="6">The sequence shown here is derived from an EMBL/GenBank/DDBJ whole genome shotgun (WGS) entry which is preliminary data.</text>
</comment>
<keyword evidence="3" id="KW-0949">S-adenosyl-L-methionine</keyword>
<name>A0A402B3C9_9CHLR</name>
<dbReference type="GO" id="GO:0032259">
    <property type="term" value="P:methylation"/>
    <property type="evidence" value="ECO:0007669"/>
    <property type="project" value="UniProtKB-KW"/>
</dbReference>
<dbReference type="OrthoDB" id="582216at2"/>
<organism evidence="6 7">
    <name type="scientific">Dictyobacter alpinus</name>
    <dbReference type="NCBI Taxonomy" id="2014873"/>
    <lineage>
        <taxon>Bacteria</taxon>
        <taxon>Bacillati</taxon>
        <taxon>Chloroflexota</taxon>
        <taxon>Ktedonobacteria</taxon>
        <taxon>Ktedonobacterales</taxon>
        <taxon>Dictyobacteraceae</taxon>
        <taxon>Dictyobacter</taxon>
    </lineage>
</organism>
<dbReference type="PANTHER" id="PTHR11746">
    <property type="entry name" value="O-METHYLTRANSFERASE"/>
    <property type="match status" value="1"/>
</dbReference>